<comment type="subunit">
    <text evidence="2">Homodimer.</text>
</comment>
<gene>
    <name evidence="9" type="ORF">UA08_01663</name>
</gene>
<dbReference type="Gene3D" id="3.40.50.2000">
    <property type="entry name" value="Glycogen Phosphorylase B"/>
    <property type="match status" value="2"/>
</dbReference>
<dbReference type="Proteomes" id="UP000214365">
    <property type="component" value="Unassembled WGS sequence"/>
</dbReference>
<name>A0A1Q5QC83_TALAT</name>
<dbReference type="RefSeq" id="XP_020123637.1">
    <property type="nucleotide sequence ID" value="XM_020261352.1"/>
</dbReference>
<evidence type="ECO:0000256" key="2">
    <source>
        <dbReference type="ARBA" id="ARBA00011738"/>
    </source>
</evidence>
<keyword evidence="10" id="KW-1185">Reference proteome</keyword>
<dbReference type="GeneID" id="31001418"/>
<evidence type="ECO:0000313" key="9">
    <source>
        <dbReference type="EMBL" id="OKL63516.1"/>
    </source>
</evidence>
<dbReference type="InterPro" id="IPR001296">
    <property type="entry name" value="Glyco_trans_1"/>
</dbReference>
<dbReference type="PANTHER" id="PTHR47779:SF1">
    <property type="entry name" value="SYNTHASE (CCG-9), PUTATIVE (AFU_ORTHOLOGUE AFUA_3G12100)-RELATED"/>
    <property type="match status" value="1"/>
</dbReference>
<dbReference type="GO" id="GO:0016757">
    <property type="term" value="F:glycosyltransferase activity"/>
    <property type="evidence" value="ECO:0007669"/>
    <property type="project" value="UniProtKB-KW"/>
</dbReference>
<feature type="domain" description="Glycosyl transferase family 1" evidence="7">
    <location>
        <begin position="455"/>
        <end position="629"/>
    </location>
</feature>
<dbReference type="GO" id="GO:0006006">
    <property type="term" value="P:glucose metabolic process"/>
    <property type="evidence" value="ECO:0007669"/>
    <property type="project" value="UniProtKB-KW"/>
</dbReference>
<dbReference type="AlphaFoldDB" id="A0A1Q5QC83"/>
<dbReference type="Pfam" id="PF21269">
    <property type="entry name" value="TreT_GT1"/>
    <property type="match status" value="1"/>
</dbReference>
<evidence type="ECO:0000256" key="1">
    <source>
        <dbReference type="ARBA" id="ARBA00009481"/>
    </source>
</evidence>
<comment type="caution">
    <text evidence="9">The sequence shown here is derived from an EMBL/GenBank/DDBJ whole genome shotgun (WGS) entry which is preliminary data.</text>
</comment>
<dbReference type="InterPro" id="IPR052078">
    <property type="entry name" value="Trehalose_Metab_GTase"/>
</dbReference>
<keyword evidence="4" id="KW-0328">Glycosyltransferase</keyword>
<accession>A0A1Q5QC83</accession>
<dbReference type="Pfam" id="PF00534">
    <property type="entry name" value="Glycos_transf_1"/>
    <property type="match status" value="1"/>
</dbReference>
<dbReference type="OrthoDB" id="937291at2759"/>
<evidence type="ECO:0000256" key="4">
    <source>
        <dbReference type="ARBA" id="ARBA00022676"/>
    </source>
</evidence>
<dbReference type="STRING" id="1441469.A0A1Q5QC83"/>
<dbReference type="EMBL" id="LFMY01000002">
    <property type="protein sequence ID" value="OKL63516.1"/>
    <property type="molecule type" value="Genomic_DNA"/>
</dbReference>
<evidence type="ECO:0000256" key="6">
    <source>
        <dbReference type="ARBA" id="ARBA00023277"/>
    </source>
</evidence>
<evidence type="ECO:0000313" key="10">
    <source>
        <dbReference type="Proteomes" id="UP000214365"/>
    </source>
</evidence>
<dbReference type="InterPro" id="IPR049438">
    <property type="entry name" value="TreT_GT1"/>
</dbReference>
<proteinExistence type="inferred from homology"/>
<evidence type="ECO:0000259" key="7">
    <source>
        <dbReference type="Pfam" id="PF00534"/>
    </source>
</evidence>
<sequence length="695" mass="78063">MFSAIQAIHKFQRRGSAIQKDLNRCDTERCAWAGPPLNTLYAGVSLQFVNEKAAAVVAIAIRDTTYLLDFYEQHFGTQLDQQLTNKEVADFIIARLREYSEEHDERFTGIGMPEDVATRYPELCSRLWHELDIVPIAFPEGVPLFASSQYTDPTKWDTKSIDELAEAMSRRCVRFFGPSNNPILDVGFQGLVEVDCAFRIRMASLSDYQPTVGPTTWRAIHHYAAEIKERNIKIAFFSATPQGGGVALMRHALVRFARTLGVDIKWYVPKPRPGVFRITKTNHNILQGVSAPEERFTSDHQQLMEDWLQDNANRYWLSSGGPLQSPSEGGADLVVVDDPQMPSLIPIAKKSAPDRPVIFRSHIQIRSDLVEKPGTPQFEAWRWLWDHIKLADIFISHPVDAFVPATVPKEIVGYMPATTDWLDGLNKTMRNWDIASYGRNFNTLCRHSHTATINYPDDEYIIQVARFDPSKGIIDALKAYAKFYELIKQNAIHIQPPKLLICGHGSVDDPDGNAIYDVAFSYLKDHLSHLSDFVSIIRLGPSDQMLNALLSKAKIALQLSTREGFEVKVSEAIHRGKPVIASRAGGIPLQVQDHKNGFLVEIGDADAVAQHLYDLCTDAELYDRMSQAALETVSDEVTTVGNALCWLYLASQLTAGKSVKPNEEWINDIARKEAGVPYEKGENRLKRAVKVEKMG</sequence>
<dbReference type="SUPFAM" id="SSF53756">
    <property type="entry name" value="UDP-Glycosyltransferase/glycogen phosphorylase"/>
    <property type="match status" value="1"/>
</dbReference>
<evidence type="ECO:0000256" key="3">
    <source>
        <dbReference type="ARBA" id="ARBA00022526"/>
    </source>
</evidence>
<keyword evidence="5" id="KW-0808">Transferase</keyword>
<organism evidence="9 10">
    <name type="scientific">Talaromyces atroroseus</name>
    <dbReference type="NCBI Taxonomy" id="1441469"/>
    <lineage>
        <taxon>Eukaryota</taxon>
        <taxon>Fungi</taxon>
        <taxon>Dikarya</taxon>
        <taxon>Ascomycota</taxon>
        <taxon>Pezizomycotina</taxon>
        <taxon>Eurotiomycetes</taxon>
        <taxon>Eurotiomycetidae</taxon>
        <taxon>Eurotiales</taxon>
        <taxon>Trichocomaceae</taxon>
        <taxon>Talaromyces</taxon>
        <taxon>Talaromyces sect. Trachyspermi</taxon>
    </lineage>
</organism>
<feature type="domain" description="Trehalose synthase N-terminal" evidence="8">
    <location>
        <begin position="237"/>
        <end position="398"/>
    </location>
</feature>
<evidence type="ECO:0000256" key="5">
    <source>
        <dbReference type="ARBA" id="ARBA00022679"/>
    </source>
</evidence>
<protein>
    <submittedName>
        <fullName evidence="9">Uncharacterized protein</fullName>
    </submittedName>
</protein>
<reference evidence="9 10" key="1">
    <citation type="submission" date="2015-06" db="EMBL/GenBank/DDBJ databases">
        <title>Talaromyces atroroseus IBT 11181 draft genome.</title>
        <authorList>
            <person name="Rasmussen K.B."/>
            <person name="Rasmussen S."/>
            <person name="Petersen B."/>
            <person name="Sicheritz-Ponten T."/>
            <person name="Mortensen U.H."/>
            <person name="Thrane U."/>
        </authorList>
    </citation>
    <scope>NUCLEOTIDE SEQUENCE [LARGE SCALE GENOMIC DNA]</scope>
    <source>
        <strain evidence="9 10">IBT 11181</strain>
    </source>
</reference>
<comment type="similarity">
    <text evidence="1">Belongs to the glycosyltransferase group 1 family. Glycosyltransferase 4 subfamily.</text>
</comment>
<dbReference type="PANTHER" id="PTHR47779">
    <property type="entry name" value="SYNTHASE (CCG-9), PUTATIVE (AFU_ORTHOLOGUE AFUA_3G12100)-RELATED"/>
    <property type="match status" value="1"/>
</dbReference>
<evidence type="ECO:0000259" key="8">
    <source>
        <dbReference type="Pfam" id="PF21269"/>
    </source>
</evidence>
<keyword evidence="6" id="KW-0119">Carbohydrate metabolism</keyword>
<keyword evidence="3" id="KW-0313">Glucose metabolism</keyword>